<keyword evidence="2" id="KW-0560">Oxidoreductase</keyword>
<dbReference type="InterPro" id="IPR002937">
    <property type="entry name" value="Amino_oxidase"/>
</dbReference>
<dbReference type="Gene3D" id="3.50.50.60">
    <property type="entry name" value="FAD/NAD(P)-binding domain"/>
    <property type="match status" value="1"/>
</dbReference>
<dbReference type="AlphaFoldDB" id="A0A917PYQ8"/>
<comment type="caution">
    <text evidence="5">The sequence shown here is derived from an EMBL/GenBank/DDBJ whole genome shotgun (WGS) entry which is preliminary data.</text>
</comment>
<feature type="domain" description="Amine oxidase" evidence="4">
    <location>
        <begin position="11"/>
        <end position="441"/>
    </location>
</feature>
<reference evidence="5" key="1">
    <citation type="journal article" date="2014" name="Int. J. Syst. Evol. Microbiol.">
        <title>Complete genome sequence of Corynebacterium casei LMG S-19264T (=DSM 44701T), isolated from a smear-ripened cheese.</title>
        <authorList>
            <consortium name="US DOE Joint Genome Institute (JGI-PGF)"/>
            <person name="Walter F."/>
            <person name="Albersmeier A."/>
            <person name="Kalinowski J."/>
            <person name="Ruckert C."/>
        </authorList>
    </citation>
    <scope>NUCLEOTIDE SEQUENCE</scope>
    <source>
        <strain evidence="5">JCM 12580</strain>
    </source>
</reference>
<evidence type="ECO:0000313" key="6">
    <source>
        <dbReference type="Proteomes" id="UP000658382"/>
    </source>
</evidence>
<dbReference type="InterPro" id="IPR036188">
    <property type="entry name" value="FAD/NAD-bd_sf"/>
</dbReference>
<protein>
    <submittedName>
        <fullName evidence="5">Oxidoreductase</fullName>
    </submittedName>
</protein>
<sequence length="464" mass="51147">MKDVIIIGGGIAGLSAAWRLKHHNISLLESDNRVGGRIKSERRGNYWMNWGGHLFGGPNSATEELLKSVGVEALPVPGVLAAMFMNGKLVKDGRVETYPFKVPMSWKSRFALIRAGAKVRAAVMKYGKVAKFRPGEDYKVQQQRVLDFMNDRTFTDFVGELPLDADAIFRPTVSRSTGDPEQISAGAGVGYFNLIWDKSQGLSRNIVGGPSTLTETIAVSLGNRVQLNAKVNEVFHKENSVVVRYTQNGLEHEEEARYAILATPAPVTRRIAIDIEPKIGEALDKITYGPHVSASFLTNETDPQVWDNLYSIATPKRSFDVLIHNSNLNHSTETVRQPGSSFMTFSPAGRGHKLIDKSDEEIIQIYLKDLNEMFPGFSNHVVEAQVSRWPLGSAYVFPGRAKIQSTLTQQPAGRLLLAGDYLGTFYTETAVQTGFNAAQNINSLLGTGDFESRKETKLKTVVSN</sequence>
<proteinExistence type="predicted"/>
<feature type="binding site" evidence="3">
    <location>
        <position position="231"/>
    </location>
    <ligand>
        <name>FAD</name>
        <dbReference type="ChEBI" id="CHEBI:57692"/>
    </ligand>
</feature>
<dbReference type="InterPro" id="IPR050464">
    <property type="entry name" value="Zeta_carotene_desat/Oxidored"/>
</dbReference>
<dbReference type="RefSeq" id="WP_188633256.1">
    <property type="nucleotide sequence ID" value="NZ_BMNQ01000035.1"/>
</dbReference>
<dbReference type="Proteomes" id="UP000658382">
    <property type="component" value="Unassembled WGS sequence"/>
</dbReference>
<reference evidence="5" key="2">
    <citation type="submission" date="2020-09" db="EMBL/GenBank/DDBJ databases">
        <authorList>
            <person name="Sun Q."/>
            <person name="Ohkuma M."/>
        </authorList>
    </citation>
    <scope>NUCLEOTIDE SEQUENCE</scope>
    <source>
        <strain evidence="5">JCM 12580</strain>
    </source>
</reference>
<evidence type="ECO:0000256" key="2">
    <source>
        <dbReference type="ARBA" id="ARBA00023002"/>
    </source>
</evidence>
<evidence type="ECO:0000256" key="3">
    <source>
        <dbReference type="PIRSR" id="PIRSR601613-1"/>
    </source>
</evidence>
<dbReference type="SUPFAM" id="SSF51905">
    <property type="entry name" value="FAD/NAD(P)-binding domain"/>
    <property type="match status" value="1"/>
</dbReference>
<dbReference type="PANTHER" id="PTHR42923">
    <property type="entry name" value="PROTOPORPHYRINOGEN OXIDASE"/>
    <property type="match status" value="1"/>
</dbReference>
<evidence type="ECO:0000256" key="1">
    <source>
        <dbReference type="ARBA" id="ARBA00001974"/>
    </source>
</evidence>
<evidence type="ECO:0000313" key="5">
    <source>
        <dbReference type="EMBL" id="GGK00161.1"/>
    </source>
</evidence>
<dbReference type="GO" id="GO:0016491">
    <property type="term" value="F:oxidoreductase activity"/>
    <property type="evidence" value="ECO:0007669"/>
    <property type="project" value="UniProtKB-KW"/>
</dbReference>
<dbReference type="EMBL" id="BMNQ01000035">
    <property type="protein sequence ID" value="GGK00161.1"/>
    <property type="molecule type" value="Genomic_DNA"/>
</dbReference>
<gene>
    <name evidence="5" type="ORF">GCM10007063_23150</name>
</gene>
<organism evidence="5 6">
    <name type="scientific">Lentibacillus kapialis</name>
    <dbReference type="NCBI Taxonomy" id="340214"/>
    <lineage>
        <taxon>Bacteria</taxon>
        <taxon>Bacillati</taxon>
        <taxon>Bacillota</taxon>
        <taxon>Bacilli</taxon>
        <taxon>Bacillales</taxon>
        <taxon>Bacillaceae</taxon>
        <taxon>Lentibacillus</taxon>
    </lineage>
</organism>
<dbReference type="PRINTS" id="PR00757">
    <property type="entry name" value="AMINEOXDASEF"/>
</dbReference>
<dbReference type="Pfam" id="PF01593">
    <property type="entry name" value="Amino_oxidase"/>
    <property type="match status" value="1"/>
</dbReference>
<accession>A0A917PYQ8</accession>
<name>A0A917PYQ8_9BACI</name>
<keyword evidence="6" id="KW-1185">Reference proteome</keyword>
<evidence type="ECO:0000259" key="4">
    <source>
        <dbReference type="Pfam" id="PF01593"/>
    </source>
</evidence>
<comment type="cofactor">
    <cofactor evidence="1">
        <name>FAD</name>
        <dbReference type="ChEBI" id="CHEBI:57692"/>
    </cofactor>
</comment>
<feature type="binding site" evidence="3">
    <location>
        <position position="345"/>
    </location>
    <ligand>
        <name>substrate</name>
    </ligand>
</feature>
<dbReference type="InterPro" id="IPR001613">
    <property type="entry name" value="Flavin_amine_oxidase"/>
</dbReference>